<evidence type="ECO:0000256" key="9">
    <source>
        <dbReference type="RuleBase" id="RU363032"/>
    </source>
</evidence>
<keyword evidence="3 9" id="KW-0813">Transport</keyword>
<dbReference type="RefSeq" id="WP_164710587.1">
    <property type="nucleotide sequence ID" value="NZ_CP031165.1"/>
</dbReference>
<dbReference type="Pfam" id="PF00528">
    <property type="entry name" value="BPD_transp_1"/>
    <property type="match status" value="1"/>
</dbReference>
<dbReference type="PANTHER" id="PTHR30614">
    <property type="entry name" value="MEMBRANE COMPONENT OF AMINO ACID ABC TRANSPORTER"/>
    <property type="match status" value="1"/>
</dbReference>
<evidence type="ECO:0000256" key="6">
    <source>
        <dbReference type="ARBA" id="ARBA00022970"/>
    </source>
</evidence>
<evidence type="ECO:0000256" key="8">
    <source>
        <dbReference type="ARBA" id="ARBA00023136"/>
    </source>
</evidence>
<feature type="transmembrane region" description="Helical" evidence="9">
    <location>
        <begin position="24"/>
        <end position="45"/>
    </location>
</feature>
<dbReference type="SUPFAM" id="SSF161098">
    <property type="entry name" value="MetI-like"/>
    <property type="match status" value="1"/>
</dbReference>
<comment type="subcellular location">
    <subcellularLocation>
        <location evidence="1 9">Cell membrane</location>
        <topology evidence="1 9">Multi-pass membrane protein</topology>
    </subcellularLocation>
</comment>
<evidence type="ECO:0000256" key="4">
    <source>
        <dbReference type="ARBA" id="ARBA00022475"/>
    </source>
</evidence>
<dbReference type="InterPro" id="IPR010065">
    <property type="entry name" value="AA_ABC_transptr_permease_3TM"/>
</dbReference>
<dbReference type="KEGG" id="euz:DVS28_a3085"/>
<accession>A0A346XZW4</accession>
<keyword evidence="5 9" id="KW-0812">Transmembrane</keyword>
<keyword evidence="4" id="KW-1003">Cell membrane</keyword>
<keyword evidence="12" id="KW-1185">Reference proteome</keyword>
<feature type="transmembrane region" description="Helical" evidence="9">
    <location>
        <begin position="362"/>
        <end position="387"/>
    </location>
</feature>
<feature type="transmembrane region" description="Helical" evidence="9">
    <location>
        <begin position="187"/>
        <end position="208"/>
    </location>
</feature>
<gene>
    <name evidence="11" type="ORF">DVS28_a3085</name>
</gene>
<comment type="similarity">
    <text evidence="2">Belongs to the binding-protein-dependent transport system permease family. HisMQ subfamily.</text>
</comment>
<dbReference type="NCBIfam" id="TIGR01726">
    <property type="entry name" value="HEQRo_perm_3TM"/>
    <property type="match status" value="1"/>
</dbReference>
<keyword evidence="8 9" id="KW-0472">Membrane</keyword>
<dbReference type="GO" id="GO:0022857">
    <property type="term" value="F:transmembrane transporter activity"/>
    <property type="evidence" value="ECO:0007669"/>
    <property type="project" value="InterPro"/>
</dbReference>
<dbReference type="InterPro" id="IPR043429">
    <property type="entry name" value="ArtM/GltK/GlnP/TcyL/YhdX-like"/>
</dbReference>
<dbReference type="PANTHER" id="PTHR30614:SF37">
    <property type="entry name" value="AMINO-ACID ABC TRANSPORTER PERMEASE PROTEIN YHDX-RELATED"/>
    <property type="match status" value="1"/>
</dbReference>
<keyword evidence="7 9" id="KW-1133">Transmembrane helix</keyword>
<dbReference type="PROSITE" id="PS50928">
    <property type="entry name" value="ABC_TM1"/>
    <property type="match status" value="1"/>
</dbReference>
<evidence type="ECO:0000259" key="10">
    <source>
        <dbReference type="PROSITE" id="PS50928"/>
    </source>
</evidence>
<protein>
    <submittedName>
        <fullName evidence="11">Glutamate Aspartate transport system permease protein GltJ</fullName>
    </submittedName>
</protein>
<dbReference type="Proteomes" id="UP000264006">
    <property type="component" value="Chromosome"/>
</dbReference>
<dbReference type="GO" id="GO:0006865">
    <property type="term" value="P:amino acid transport"/>
    <property type="evidence" value="ECO:0007669"/>
    <property type="project" value="UniProtKB-KW"/>
</dbReference>
<dbReference type="CDD" id="cd06261">
    <property type="entry name" value="TM_PBP2"/>
    <property type="match status" value="1"/>
</dbReference>
<dbReference type="EMBL" id="CP031165">
    <property type="protein sequence ID" value="AXV07761.1"/>
    <property type="molecule type" value="Genomic_DNA"/>
</dbReference>
<feature type="domain" description="ABC transmembrane type-1" evidence="10">
    <location>
        <begin position="91"/>
        <end position="384"/>
    </location>
</feature>
<dbReference type="Gene3D" id="1.10.3720.10">
    <property type="entry name" value="MetI-like"/>
    <property type="match status" value="2"/>
</dbReference>
<dbReference type="InterPro" id="IPR000515">
    <property type="entry name" value="MetI-like"/>
</dbReference>
<feature type="transmembrane region" description="Helical" evidence="9">
    <location>
        <begin position="97"/>
        <end position="118"/>
    </location>
</feature>
<keyword evidence="6" id="KW-0029">Amino-acid transport</keyword>
<organism evidence="11 12">
    <name type="scientific">Euzebya pacifica</name>
    <dbReference type="NCBI Taxonomy" id="1608957"/>
    <lineage>
        <taxon>Bacteria</taxon>
        <taxon>Bacillati</taxon>
        <taxon>Actinomycetota</taxon>
        <taxon>Nitriliruptoria</taxon>
        <taxon>Euzebyales</taxon>
    </lineage>
</organism>
<evidence type="ECO:0000256" key="1">
    <source>
        <dbReference type="ARBA" id="ARBA00004651"/>
    </source>
</evidence>
<evidence type="ECO:0000313" key="11">
    <source>
        <dbReference type="EMBL" id="AXV07761.1"/>
    </source>
</evidence>
<reference evidence="11 12" key="1">
    <citation type="submission" date="2018-09" db="EMBL/GenBank/DDBJ databases">
        <title>Complete genome sequence of Euzebya sp. DY32-46 isolated from seawater of Pacific Ocean.</title>
        <authorList>
            <person name="Xu L."/>
            <person name="Wu Y.-H."/>
            <person name="Xu X.-W."/>
        </authorList>
    </citation>
    <scope>NUCLEOTIDE SEQUENCE [LARGE SCALE GENOMIC DNA]</scope>
    <source>
        <strain evidence="11 12">DY32-46</strain>
    </source>
</reference>
<evidence type="ECO:0000256" key="5">
    <source>
        <dbReference type="ARBA" id="ARBA00022692"/>
    </source>
</evidence>
<feature type="transmembrane region" description="Helical" evidence="9">
    <location>
        <begin position="220"/>
        <end position="239"/>
    </location>
</feature>
<sequence length="396" mass="42101">MSTTAPIPPLRSQENPPFYRDVRVIRWIGQIAVLAVVVAVAAYLYNNIRTNLQAAGLPTGFEFLDGKFGSAIPGLDDAADETVLGAFWLGYLNTVRVILVGIPGCTIIGILIGIARLSNNVAVRSFGTLYVETFRNVPALVWIFIAHFGITLGSLPQITEAPTPLDAFVVSNRGIGIPWLNPDSNGVTFIAFIGLGLLAAVLMSAYRGRVNAKTGEPARGGLYGIGAFLVVVAIGNFIAGNALALDPAMVDGRQVGGGLTVIPNYASLTVALTLYTASHVAEIVRGAIQAIHKGQTEAANAVALSTFQRYRFVILPQAFRIMIPPLANQYLNITKNSSLAVAVGYIEITAIFGRATNNAAPAIQTVVVLMGLYLTFSLGISLIANFFNNRLALETR</sequence>
<evidence type="ECO:0000313" key="12">
    <source>
        <dbReference type="Proteomes" id="UP000264006"/>
    </source>
</evidence>
<evidence type="ECO:0000256" key="3">
    <source>
        <dbReference type="ARBA" id="ARBA00022448"/>
    </source>
</evidence>
<feature type="transmembrane region" description="Helical" evidence="9">
    <location>
        <begin position="139"/>
        <end position="158"/>
    </location>
</feature>
<dbReference type="GO" id="GO:0043190">
    <property type="term" value="C:ATP-binding cassette (ABC) transporter complex"/>
    <property type="evidence" value="ECO:0007669"/>
    <property type="project" value="InterPro"/>
</dbReference>
<evidence type="ECO:0000256" key="2">
    <source>
        <dbReference type="ARBA" id="ARBA00010072"/>
    </source>
</evidence>
<proteinExistence type="inferred from homology"/>
<dbReference type="AlphaFoldDB" id="A0A346XZW4"/>
<name>A0A346XZW4_9ACTN</name>
<dbReference type="InterPro" id="IPR035906">
    <property type="entry name" value="MetI-like_sf"/>
</dbReference>
<evidence type="ECO:0000256" key="7">
    <source>
        <dbReference type="ARBA" id="ARBA00022989"/>
    </source>
</evidence>